<dbReference type="InterPro" id="IPR027372">
    <property type="entry name" value="Phytase-like_dom"/>
</dbReference>
<evidence type="ECO:0000313" key="3">
    <source>
        <dbReference type="EMBL" id="SEG92357.1"/>
    </source>
</evidence>
<sequence>MTSTWRKAVAGALVAAGVPCVIAAPPASASALDRFERFRITRFLGEQRLPHRMSFEGTTVGGLSGIDYDPTTRNWYFISDDRGRHNAPRFYRGRLDIHPETGAFAGVRMTEVTTLQRPDGHRYAPHGRPRSADPETIRFDPWSRRVVWGSEGDRPDAANPHIPLTQPFVRWNGKDGRHLRELQLPSNLLLSTAGHGPRRNYSIEGLALAPRFIAVMQEGPGYEDGPVPTVEHGATTRVTLWDRWPRRRLYAQYAYRLDRLPAAPRPAGGSHDSGVSEILAIDNHRYLALERSWIQGVGYRAKLYEFDTRDATNVLAKDSLAKGRGYRPVTKRLVRDLGSFRRPVQNLESLSWGPRLRSGECTLLIGSDDNFDRQEVTQFLLFAVRGLRGCP</sequence>
<organism evidence="3 4">
    <name type="scientific">Thermomonospora echinospora</name>
    <dbReference type="NCBI Taxonomy" id="1992"/>
    <lineage>
        <taxon>Bacteria</taxon>
        <taxon>Bacillati</taxon>
        <taxon>Actinomycetota</taxon>
        <taxon>Actinomycetes</taxon>
        <taxon>Streptosporangiales</taxon>
        <taxon>Thermomonosporaceae</taxon>
        <taxon>Thermomonospora</taxon>
    </lineage>
</organism>
<dbReference type="Pfam" id="PF13449">
    <property type="entry name" value="Phytase-like"/>
    <property type="match status" value="1"/>
</dbReference>
<evidence type="ECO:0000313" key="4">
    <source>
        <dbReference type="Proteomes" id="UP000236723"/>
    </source>
</evidence>
<dbReference type="AlphaFoldDB" id="A0A1H6E449"/>
<name>A0A1H6E449_9ACTN</name>
<evidence type="ECO:0000259" key="2">
    <source>
        <dbReference type="Pfam" id="PF13449"/>
    </source>
</evidence>
<reference evidence="4" key="1">
    <citation type="submission" date="2016-10" db="EMBL/GenBank/DDBJ databases">
        <authorList>
            <person name="Varghese N."/>
            <person name="Submissions S."/>
        </authorList>
    </citation>
    <scope>NUCLEOTIDE SEQUENCE [LARGE SCALE GENOMIC DNA]</scope>
    <source>
        <strain evidence="4">DSM 43163</strain>
    </source>
</reference>
<accession>A0A1H6E449</accession>
<keyword evidence="4" id="KW-1185">Reference proteome</keyword>
<dbReference type="Proteomes" id="UP000236723">
    <property type="component" value="Unassembled WGS sequence"/>
</dbReference>
<proteinExistence type="predicted"/>
<feature type="domain" description="Phytase-like" evidence="2">
    <location>
        <begin position="58"/>
        <end position="371"/>
    </location>
</feature>
<dbReference type="EMBL" id="FNVO01000033">
    <property type="protein sequence ID" value="SEG92357.1"/>
    <property type="molecule type" value="Genomic_DNA"/>
</dbReference>
<dbReference type="RefSeq" id="WP_235018357.1">
    <property type="nucleotide sequence ID" value="NZ_FNVO01000033.1"/>
</dbReference>
<evidence type="ECO:0000256" key="1">
    <source>
        <dbReference type="SAM" id="SignalP"/>
    </source>
</evidence>
<protein>
    <submittedName>
        <fullName evidence="3">Uncharacterized conserved protein</fullName>
    </submittedName>
</protein>
<gene>
    <name evidence="3" type="ORF">SAMN04489712_13326</name>
</gene>
<keyword evidence="1" id="KW-0732">Signal</keyword>
<feature type="signal peptide" evidence="1">
    <location>
        <begin position="1"/>
        <end position="23"/>
    </location>
</feature>
<feature type="chain" id="PRO_5038499590" evidence="1">
    <location>
        <begin position="24"/>
        <end position="391"/>
    </location>
</feature>